<dbReference type="CDD" id="cd01921">
    <property type="entry name" value="cyclophilin_RRM"/>
    <property type="match status" value="1"/>
</dbReference>
<name>A0A4Y7MGR5_9CRUS</name>
<keyword evidence="8" id="KW-0413">Isomerase</keyword>
<dbReference type="GO" id="GO:0042302">
    <property type="term" value="F:structural constituent of cuticle"/>
    <property type="evidence" value="ECO:0007669"/>
    <property type="project" value="UniProtKB-UniRule"/>
</dbReference>
<dbReference type="AlphaFoldDB" id="A0A4Y7MGR5"/>
<evidence type="ECO:0000256" key="10">
    <source>
        <dbReference type="PROSITE-ProRule" id="PRU00176"/>
    </source>
</evidence>
<dbReference type="InterPro" id="IPR002130">
    <property type="entry name" value="Cyclophilin-type_PPIase_dom"/>
</dbReference>
<accession>A0A4Y7MGR5</accession>
<evidence type="ECO:0000256" key="11">
    <source>
        <dbReference type="PROSITE-ProRule" id="PRU00497"/>
    </source>
</evidence>
<dbReference type="Pfam" id="PF00076">
    <property type="entry name" value="RRM_1"/>
    <property type="match status" value="1"/>
</dbReference>
<evidence type="ECO:0000256" key="8">
    <source>
        <dbReference type="ARBA" id="ARBA00023235"/>
    </source>
</evidence>
<dbReference type="PROSITE" id="PS00233">
    <property type="entry name" value="CHIT_BIND_RR_1"/>
    <property type="match status" value="1"/>
</dbReference>
<evidence type="ECO:0000256" key="6">
    <source>
        <dbReference type="ARBA" id="ARBA00022884"/>
    </source>
</evidence>
<dbReference type="FunFam" id="3.30.70.330:FF:000287">
    <property type="entry name" value="Peptidyl-prolyl cis-trans isomerase"/>
    <property type="match status" value="1"/>
</dbReference>
<dbReference type="PROSITE" id="PS50072">
    <property type="entry name" value="CSA_PPIASE_2"/>
    <property type="match status" value="1"/>
</dbReference>
<keyword evidence="9" id="KW-0539">Nucleus</keyword>
<dbReference type="Pfam" id="PF00379">
    <property type="entry name" value="Chitin_bind_4"/>
    <property type="match status" value="1"/>
</dbReference>
<dbReference type="EC" id="5.2.1.8" evidence="4"/>
<comment type="catalytic activity">
    <reaction evidence="1">
        <text>[protein]-peptidylproline (omega=180) = [protein]-peptidylproline (omega=0)</text>
        <dbReference type="Rhea" id="RHEA:16237"/>
        <dbReference type="Rhea" id="RHEA-COMP:10747"/>
        <dbReference type="Rhea" id="RHEA-COMP:10748"/>
        <dbReference type="ChEBI" id="CHEBI:83833"/>
        <dbReference type="ChEBI" id="CHEBI:83834"/>
        <dbReference type="EC" id="5.2.1.8"/>
    </reaction>
</comment>
<dbReference type="InterPro" id="IPR031311">
    <property type="entry name" value="CHIT_BIND_RR_consensus"/>
</dbReference>
<evidence type="ECO:0000256" key="4">
    <source>
        <dbReference type="ARBA" id="ARBA00013194"/>
    </source>
</evidence>
<evidence type="ECO:0000256" key="1">
    <source>
        <dbReference type="ARBA" id="ARBA00000971"/>
    </source>
</evidence>
<comment type="subcellular location">
    <subcellularLocation>
        <location evidence="3">Nucleus</location>
    </subcellularLocation>
</comment>
<evidence type="ECO:0000259" key="13">
    <source>
        <dbReference type="PROSITE" id="PS50072"/>
    </source>
</evidence>
<dbReference type="InterPro" id="IPR000618">
    <property type="entry name" value="Insect_cuticle"/>
</dbReference>
<feature type="domain" description="PPIase cyclophilin-type" evidence="13">
    <location>
        <begin position="10"/>
        <end position="161"/>
    </location>
</feature>
<dbReference type="GO" id="GO:0003755">
    <property type="term" value="F:peptidyl-prolyl cis-trans isomerase activity"/>
    <property type="evidence" value="ECO:0007669"/>
    <property type="project" value="UniProtKB-KW"/>
</dbReference>
<evidence type="ECO:0000313" key="15">
    <source>
        <dbReference type="EMBL" id="SVE78969.1"/>
    </source>
</evidence>
<dbReference type="InterPro" id="IPR000504">
    <property type="entry name" value="RRM_dom"/>
</dbReference>
<evidence type="ECO:0000256" key="9">
    <source>
        <dbReference type="ARBA" id="ARBA00023242"/>
    </source>
</evidence>
<dbReference type="EMBL" id="LR009350">
    <property type="protein sequence ID" value="SVE78969.1"/>
    <property type="molecule type" value="mRNA"/>
</dbReference>
<keyword evidence="7" id="KW-0697">Rotamase</keyword>
<feature type="domain" description="RRM" evidence="14">
    <location>
        <begin position="240"/>
        <end position="318"/>
    </location>
</feature>
<dbReference type="SUPFAM" id="SSF54928">
    <property type="entry name" value="RNA-binding domain, RBD"/>
    <property type="match status" value="1"/>
</dbReference>
<evidence type="ECO:0000256" key="5">
    <source>
        <dbReference type="ARBA" id="ARBA00022460"/>
    </source>
</evidence>
<comment type="function">
    <text evidence="2">PPIases accelerate the folding of proteins. It catalyzes the cis-trans isomerization of proline imidic peptide bonds in oligopeptides.</text>
</comment>
<keyword evidence="6 10" id="KW-0694">RNA-binding</keyword>
<dbReference type="PANTHER" id="PTHR45843">
    <property type="entry name" value="PEPTIDYL-PROLYL CIS-TRANS ISOMERASE-LIKE 4"/>
    <property type="match status" value="1"/>
</dbReference>
<dbReference type="Gene3D" id="3.30.70.330">
    <property type="match status" value="1"/>
</dbReference>
<protein>
    <recommendedName>
        <fullName evidence="4">peptidylprolyl isomerase</fullName>
        <ecNumber evidence="4">5.2.1.8</ecNumber>
    </recommendedName>
</protein>
<dbReference type="InterPro" id="IPR035538">
    <property type="entry name" value="Cyclophilin_PPIL4"/>
</dbReference>
<dbReference type="SUPFAM" id="SSF50891">
    <property type="entry name" value="Cyclophilin-like"/>
    <property type="match status" value="1"/>
</dbReference>
<dbReference type="GO" id="GO:0005634">
    <property type="term" value="C:nucleus"/>
    <property type="evidence" value="ECO:0007669"/>
    <property type="project" value="UniProtKB-SubCell"/>
</dbReference>
<evidence type="ECO:0000256" key="2">
    <source>
        <dbReference type="ARBA" id="ARBA00002388"/>
    </source>
</evidence>
<proteinExistence type="evidence at transcript level"/>
<dbReference type="GO" id="GO:0003723">
    <property type="term" value="F:RNA binding"/>
    <property type="evidence" value="ECO:0007669"/>
    <property type="project" value="UniProtKB-UniRule"/>
</dbReference>
<feature type="compositionally biased region" description="Basic and acidic residues" evidence="12">
    <location>
        <begin position="345"/>
        <end position="366"/>
    </location>
</feature>
<dbReference type="PRINTS" id="PR00153">
    <property type="entry name" value="CSAPPISMRASE"/>
</dbReference>
<dbReference type="InterPro" id="IPR035542">
    <property type="entry name" value="CRIP"/>
</dbReference>
<evidence type="ECO:0000256" key="12">
    <source>
        <dbReference type="SAM" id="MobiDB-lite"/>
    </source>
</evidence>
<dbReference type="Pfam" id="PF00160">
    <property type="entry name" value="Pro_isomerase"/>
    <property type="match status" value="1"/>
</dbReference>
<dbReference type="Gene3D" id="2.40.100.10">
    <property type="entry name" value="Cyclophilin-like"/>
    <property type="match status" value="1"/>
</dbReference>
<feature type="compositionally biased region" description="Basic and acidic residues" evidence="12">
    <location>
        <begin position="374"/>
        <end position="449"/>
    </location>
</feature>
<dbReference type="InterPro" id="IPR012677">
    <property type="entry name" value="Nucleotide-bd_a/b_plait_sf"/>
</dbReference>
<dbReference type="PROSITE" id="PS50102">
    <property type="entry name" value="RRM"/>
    <property type="match status" value="1"/>
</dbReference>
<dbReference type="PANTHER" id="PTHR45843:SF1">
    <property type="entry name" value="PEPTIDYL-PROLYL CIS-TRANS ISOMERASE-LIKE 4"/>
    <property type="match status" value="1"/>
</dbReference>
<feature type="region of interest" description="Disordered" evidence="12">
    <location>
        <begin position="345"/>
        <end position="496"/>
    </location>
</feature>
<dbReference type="SMART" id="SM00360">
    <property type="entry name" value="RRM"/>
    <property type="match status" value="1"/>
</dbReference>
<dbReference type="InterPro" id="IPR029000">
    <property type="entry name" value="Cyclophilin-like_dom_sf"/>
</dbReference>
<keyword evidence="5 11" id="KW-0193">Cuticle</keyword>
<dbReference type="PROSITE" id="PS51155">
    <property type="entry name" value="CHIT_BIND_RR_2"/>
    <property type="match status" value="1"/>
</dbReference>
<organism evidence="15">
    <name type="scientific">Daphnia lumholtzi</name>
    <dbReference type="NCBI Taxonomy" id="42856"/>
    <lineage>
        <taxon>Eukaryota</taxon>
        <taxon>Metazoa</taxon>
        <taxon>Ecdysozoa</taxon>
        <taxon>Arthropoda</taxon>
        <taxon>Crustacea</taxon>
        <taxon>Branchiopoda</taxon>
        <taxon>Diplostraca</taxon>
        <taxon>Cladocera</taxon>
        <taxon>Anomopoda</taxon>
        <taxon>Daphniidae</taxon>
        <taxon>Daphnia</taxon>
    </lineage>
</organism>
<evidence type="ECO:0000259" key="14">
    <source>
        <dbReference type="PROSITE" id="PS50102"/>
    </source>
</evidence>
<feature type="region of interest" description="Disordered" evidence="12">
    <location>
        <begin position="532"/>
        <end position="557"/>
    </location>
</feature>
<dbReference type="CDD" id="cd12235">
    <property type="entry name" value="RRM_PPIL4"/>
    <property type="match status" value="1"/>
</dbReference>
<sequence length="989" mass="112665">MSVVLETTKGDLTVDLFIKERPKTCLNFLKLCKMKRYNFNRFHHVERNFLCQTGDPTGTGRGGESIFGLIYGQQAKYYEAEQLPVLKHTKPGLLSMVNVGDNMLGSQFFITLGDNLDFLDKEHCVFGEVVEGHDALLNINEAICDENHVPYQDIRITHTVILEDPYPDPPGLEIPVHSPEPTKEMLDSGRIAADEDINDMEGKTAEEIEELIAEKEAKARATILEMVGDLPSVDAAPPENVLFVCKLNPVTTDDDLMIIFSRFGKIVNCEIIRDRQTMNSLQYAFIEFDNPKSCEDAYFKMDNVLIDDRRIHVDFSQSVSRLQWKGKGRGVEFVGGKAFDPNKEDYKVKGQFEREQSKRISSDQHSKRYAPHQRQRDFQQRDKYQGGREHREDRDGRDHREHREDRDGRDRREHREERDGRDRGKHREDRDGRDREDRREHREDRDRRDHRDHRTNRSDFDNRGRRGERDNREERRNHDRDHRERRRSPDRSQKQEDKQLRCWIVFALLIIASAGRADKIAVYTNRQDKPIYSFQTSHDNNSRSESRHGKVTTGSYRVPLPDGRVQVVNYRADWNGYVADIQYEEVAKYPEYKNAASYSASANQATAYIATTLPPVSDILTTTARTNTNVYTTTIRNYHGVPVTTTPAPTTTTSRALNYEAPIYPLFKNPSYTDTGYKAPNFFTRTSIPAGGNNVKHQAEAEYSEPNNESGPTYDRPITPPFNVPAYIGALNKVADVPTYGLRYLGDLKSIKGSEINGKVAPAAKAFHRVSEYEIPNATATSYYEAPSRIPVNPGYAVVASKIPLAFRALNPSKSTEDMKFSRNKEYEILENETPVVSPPGDKSKTIAAPAYSAYVTSPENKVVMAATSAYTVPVYPTPTYSESANPELLSSFSDSKAPTMSVSKFHASATTDLADSALLYSSSAYSEPEHRSTAPIYKSSSYFNPNKERVSVGYKELARIFRETSLTAGNKNWDNFFNKAWEFARTKY</sequence>
<dbReference type="InterPro" id="IPR035979">
    <property type="entry name" value="RBD_domain_sf"/>
</dbReference>
<feature type="compositionally biased region" description="Basic and acidic residues" evidence="12">
    <location>
        <begin position="455"/>
        <end position="496"/>
    </location>
</feature>
<reference evidence="15" key="1">
    <citation type="submission" date="2018-08" db="EMBL/GenBank/DDBJ databases">
        <authorList>
            <person name="Cornetti L."/>
        </authorList>
    </citation>
    <scope>NUCLEOTIDE SEQUENCE</scope>
    <source>
        <strain evidence="15">ZW-LUM</strain>
    </source>
</reference>
<evidence type="ECO:0000256" key="7">
    <source>
        <dbReference type="ARBA" id="ARBA00023110"/>
    </source>
</evidence>
<evidence type="ECO:0000256" key="3">
    <source>
        <dbReference type="ARBA" id="ARBA00004123"/>
    </source>
</evidence>
<gene>
    <name evidence="15" type="primary">EOG090X0971</name>
</gene>
<dbReference type="FunFam" id="2.40.100.10:FF:000079">
    <property type="entry name" value="Peptidyl-prolyl cis-trans isomerase"/>
    <property type="match status" value="1"/>
</dbReference>